<dbReference type="NCBIfam" id="NF004861">
    <property type="entry name" value="PRK06217.1"/>
    <property type="match status" value="1"/>
</dbReference>
<dbReference type="SUPFAM" id="SSF52540">
    <property type="entry name" value="P-loop containing nucleoside triphosphate hydrolases"/>
    <property type="match status" value="1"/>
</dbReference>
<dbReference type="InterPro" id="IPR052922">
    <property type="entry name" value="Cytidylate_Kinase-2"/>
</dbReference>
<comment type="caution">
    <text evidence="1">The sequence shown here is derived from an EMBL/GenBank/DDBJ whole genome shotgun (WGS) entry which is preliminary data.</text>
</comment>
<dbReference type="Gene3D" id="3.40.50.300">
    <property type="entry name" value="P-loop containing nucleotide triphosphate hydrolases"/>
    <property type="match status" value="1"/>
</dbReference>
<dbReference type="PANTHER" id="PTHR37816">
    <property type="entry name" value="YALI0E33011P"/>
    <property type="match status" value="1"/>
</dbReference>
<accession>A0AA40TTT9</accession>
<dbReference type="EMBL" id="LJRO01000352">
    <property type="protein sequence ID" value="KPY95510.1"/>
    <property type="molecule type" value="Genomic_DNA"/>
</dbReference>
<dbReference type="Proteomes" id="UP000050523">
    <property type="component" value="Unassembled WGS sequence"/>
</dbReference>
<evidence type="ECO:0000313" key="2">
    <source>
        <dbReference type="Proteomes" id="UP000050523"/>
    </source>
</evidence>
<proteinExistence type="predicted"/>
<gene>
    <name evidence="1" type="ORF">ALO43_100717</name>
</gene>
<organism evidence="1 2">
    <name type="scientific">Pseudomonas tremae</name>
    <dbReference type="NCBI Taxonomy" id="200454"/>
    <lineage>
        <taxon>Bacteria</taxon>
        <taxon>Pseudomonadati</taxon>
        <taxon>Pseudomonadota</taxon>
        <taxon>Gammaproteobacteria</taxon>
        <taxon>Pseudomonadales</taxon>
        <taxon>Pseudomonadaceae</taxon>
        <taxon>Pseudomonas</taxon>
    </lineage>
</organism>
<protein>
    <recommendedName>
        <fullName evidence="3">Adenylate kinase</fullName>
    </recommendedName>
</protein>
<dbReference type="InterPro" id="IPR027417">
    <property type="entry name" value="P-loop_NTPase"/>
</dbReference>
<reference evidence="1 2" key="1">
    <citation type="submission" date="2015-09" db="EMBL/GenBank/DDBJ databases">
        <title>Genome announcement of multiple Pseudomonas syringae strains.</title>
        <authorList>
            <person name="Thakur S."/>
            <person name="Wang P.W."/>
            <person name="Gong Y."/>
            <person name="Weir B.S."/>
            <person name="Guttman D.S."/>
        </authorList>
    </citation>
    <scope>NUCLEOTIDE SEQUENCE [LARGE SCALE GENOMIC DNA]</scope>
    <source>
        <strain evidence="1 2">ICMP9151</strain>
    </source>
</reference>
<evidence type="ECO:0008006" key="3">
    <source>
        <dbReference type="Google" id="ProtNLM"/>
    </source>
</evidence>
<dbReference type="PANTHER" id="PTHR37816:SF2">
    <property type="entry name" value="DNA TOPOLOGY MODULATION PROTEIN FLAR-RELATED PROTEIN"/>
    <property type="match status" value="1"/>
</dbReference>
<sequence length="199" mass="22233">MDGINSRLLNAGSYLWSKKLRTYITGASCAGVTTLGHTLASLLSLRHLDVDDFYWLPTDPPFTTKRAPSERVALIQQSQEEDNWVLTGSCMGWGDALINNADVIVFVATPTHVRLERLAAREKKRFGDRIAPGGDMHEIHLAFREWASKYDDPTFSGRNRAWHEAWLSRQTVPIIRVDGLSSAEKMAADVIQALSKVLP</sequence>
<evidence type="ECO:0000313" key="1">
    <source>
        <dbReference type="EMBL" id="KPY95510.1"/>
    </source>
</evidence>
<name>A0AA40TTT9_9PSED</name>
<dbReference type="AlphaFoldDB" id="A0AA40TTT9"/>